<reference evidence="1 2" key="1">
    <citation type="submission" date="2015-04" db="EMBL/GenBank/DDBJ databases">
        <title>The draft genome sequence of Roseovarius sp.R12b.</title>
        <authorList>
            <person name="Li G."/>
            <person name="Lai Q."/>
            <person name="Shao Z."/>
            <person name="Yan P."/>
        </authorList>
    </citation>
    <scope>NUCLEOTIDE SEQUENCE [LARGE SCALE GENOMIC DNA]</scope>
    <source>
        <strain evidence="1 2">R12B</strain>
    </source>
</reference>
<protein>
    <recommendedName>
        <fullName evidence="3">DUF3618 domain-containing protein</fullName>
    </recommendedName>
</protein>
<proteinExistence type="predicted"/>
<evidence type="ECO:0008006" key="3">
    <source>
        <dbReference type="Google" id="ProtNLM"/>
    </source>
</evidence>
<sequence>MEKLENDAKQHRAGLADALEDFAESVNPGRLGRQAIDDAAEFGRSAASSITQSAKDNPVGLALVGIGAAILLAGGAAHQKGAFSNVGRSSTGLSQDERIARAAERNAKRTQIAAGRVSASASRMRKKLYSGLERLGPEARDRVISLRLKAVDAQEAAERYARGAAKSAVDTHNAQPLVTGLVAAGVGGLLGAMLPSTRREAELLGARRDAFLRAAEERLSAEISELETRGKAAVNEAVRAGTEQFHSKAG</sequence>
<comment type="caution">
    <text evidence="1">The sequence shown here is derived from an EMBL/GenBank/DDBJ whole genome shotgun (WGS) entry which is preliminary data.</text>
</comment>
<organism evidence="1 2">
    <name type="scientific">Roseovarius atlanticus</name>
    <dbReference type="NCBI Taxonomy" id="1641875"/>
    <lineage>
        <taxon>Bacteria</taxon>
        <taxon>Pseudomonadati</taxon>
        <taxon>Pseudomonadota</taxon>
        <taxon>Alphaproteobacteria</taxon>
        <taxon>Rhodobacterales</taxon>
        <taxon>Roseobacteraceae</taxon>
        <taxon>Roseovarius</taxon>
    </lineage>
</organism>
<dbReference type="AlphaFoldDB" id="A0A0T5NUX8"/>
<evidence type="ECO:0000313" key="1">
    <source>
        <dbReference type="EMBL" id="KRS12741.1"/>
    </source>
</evidence>
<gene>
    <name evidence="1" type="ORF">XM53_09135</name>
</gene>
<name>A0A0T5NUX8_9RHOB</name>
<evidence type="ECO:0000313" key="2">
    <source>
        <dbReference type="Proteomes" id="UP000051295"/>
    </source>
</evidence>
<dbReference type="STRING" id="1641875.XM53_09135"/>
<dbReference type="PATRIC" id="fig|1641875.4.peg.4236"/>
<dbReference type="EMBL" id="LAXJ01000008">
    <property type="protein sequence ID" value="KRS12741.1"/>
    <property type="molecule type" value="Genomic_DNA"/>
</dbReference>
<accession>A0A0T5NUX8</accession>
<dbReference type="Proteomes" id="UP000051295">
    <property type="component" value="Unassembled WGS sequence"/>
</dbReference>
<keyword evidence="2" id="KW-1185">Reference proteome</keyword>